<dbReference type="EMBL" id="CP103416">
    <property type="protein sequence ID" value="UVW34816.1"/>
    <property type="molecule type" value="Genomic_DNA"/>
</dbReference>
<dbReference type="Pfam" id="PF12626">
    <property type="entry name" value="PolyA_pol_arg_C"/>
    <property type="match status" value="1"/>
</dbReference>
<evidence type="ECO:0000256" key="1">
    <source>
        <dbReference type="ARBA" id="ARBA00022664"/>
    </source>
</evidence>
<evidence type="ECO:0000256" key="6">
    <source>
        <dbReference type="ARBA" id="ARBA00023163"/>
    </source>
</evidence>
<feature type="domain" description="Polymerase A arginine-rich C-terminal" evidence="11">
    <location>
        <begin position="327"/>
        <end position="442"/>
    </location>
</feature>
<dbReference type="InterPro" id="IPR002646">
    <property type="entry name" value="PolA_pol_head_dom"/>
</dbReference>
<keyword evidence="14" id="KW-1185">Reference proteome</keyword>
<dbReference type="InterPro" id="IPR032828">
    <property type="entry name" value="PolyA_RNA-bd"/>
</dbReference>
<dbReference type="HAMAP" id="MF_00957">
    <property type="entry name" value="PolyA_pol"/>
    <property type="match status" value="1"/>
</dbReference>
<keyword evidence="4 7" id="KW-0067">ATP-binding</keyword>
<comment type="catalytic activity">
    <reaction evidence="7">
        <text>RNA(n) + ATP = RNA(n)-3'-adenine ribonucleotide + diphosphate</text>
        <dbReference type="Rhea" id="RHEA:11332"/>
        <dbReference type="Rhea" id="RHEA-COMP:14527"/>
        <dbReference type="Rhea" id="RHEA-COMP:17347"/>
        <dbReference type="ChEBI" id="CHEBI:30616"/>
        <dbReference type="ChEBI" id="CHEBI:33019"/>
        <dbReference type="ChEBI" id="CHEBI:140395"/>
        <dbReference type="ChEBI" id="CHEBI:173115"/>
        <dbReference type="EC" id="2.7.7.19"/>
    </reaction>
</comment>
<keyword evidence="1 7" id="KW-0507">mRNA processing</keyword>
<feature type="region of interest" description="Disordered" evidence="9">
    <location>
        <begin position="420"/>
        <end position="453"/>
    </location>
</feature>
<keyword evidence="3 7" id="KW-0547">Nucleotide-binding</keyword>
<dbReference type="PANTHER" id="PTHR43051">
    <property type="entry name" value="POLYNUCLEOTIDE ADENYLYLTRANSFERASE FAMILY PROTEIN"/>
    <property type="match status" value="1"/>
</dbReference>
<dbReference type="CDD" id="cd05398">
    <property type="entry name" value="NT_ClassII-CCAase"/>
    <property type="match status" value="1"/>
</dbReference>
<evidence type="ECO:0000256" key="4">
    <source>
        <dbReference type="ARBA" id="ARBA00022840"/>
    </source>
</evidence>
<evidence type="ECO:0000256" key="2">
    <source>
        <dbReference type="ARBA" id="ARBA00022679"/>
    </source>
</evidence>
<evidence type="ECO:0000313" key="14">
    <source>
        <dbReference type="Proteomes" id="UP001059934"/>
    </source>
</evidence>
<dbReference type="PANTHER" id="PTHR43051:SF1">
    <property type="entry name" value="POLYNUCLEOTIDE ADENYLYLTRANSFERASE FAMILY PROTEIN"/>
    <property type="match status" value="1"/>
</dbReference>
<evidence type="ECO:0000256" key="7">
    <source>
        <dbReference type="HAMAP-Rule" id="MF_00957"/>
    </source>
</evidence>
<keyword evidence="2 7" id="KW-0808">Transferase</keyword>
<evidence type="ECO:0000259" key="10">
    <source>
        <dbReference type="Pfam" id="PF01743"/>
    </source>
</evidence>
<protein>
    <recommendedName>
        <fullName evidence="7">Poly(A) polymerase I</fullName>
        <shortName evidence="7">PAP I</shortName>
        <ecNumber evidence="7">2.7.7.19</ecNumber>
    </recommendedName>
</protein>
<dbReference type="SUPFAM" id="SSF81301">
    <property type="entry name" value="Nucleotidyltransferase"/>
    <property type="match status" value="1"/>
</dbReference>
<feature type="domain" description="tRNA nucleotidyltransferase/poly(A) polymerase RNA and SrmB- binding" evidence="12">
    <location>
        <begin position="211"/>
        <end position="270"/>
    </location>
</feature>
<evidence type="ECO:0000256" key="8">
    <source>
        <dbReference type="RuleBase" id="RU003953"/>
    </source>
</evidence>
<dbReference type="EC" id="2.7.7.19" evidence="7"/>
<feature type="active site" evidence="7">
    <location>
        <position position="153"/>
    </location>
</feature>
<dbReference type="InterPro" id="IPR010206">
    <property type="entry name" value="PolA_pol_I"/>
</dbReference>
<dbReference type="Gene3D" id="3.30.460.10">
    <property type="entry name" value="Beta Polymerase, domain 2"/>
    <property type="match status" value="1"/>
</dbReference>
<organism evidence="13 14">
    <name type="scientific">SAR92 clade bacterium H455</name>
    <dbReference type="NCBI Taxonomy" id="2974818"/>
    <lineage>
        <taxon>Bacteria</taxon>
        <taxon>Pseudomonadati</taxon>
        <taxon>Pseudomonadota</taxon>
        <taxon>Gammaproteobacteria</taxon>
        <taxon>Cellvibrionales</taxon>
        <taxon>Porticoccaceae</taxon>
        <taxon>SAR92 clade</taxon>
    </lineage>
</organism>
<dbReference type="InterPro" id="IPR052191">
    <property type="entry name" value="tRNA_ntf/polyA_polymerase_I"/>
</dbReference>
<dbReference type="Pfam" id="PF01743">
    <property type="entry name" value="PolyA_pol"/>
    <property type="match status" value="1"/>
</dbReference>
<feature type="compositionally biased region" description="Basic residues" evidence="9">
    <location>
        <begin position="435"/>
        <end position="444"/>
    </location>
</feature>
<evidence type="ECO:0000259" key="11">
    <source>
        <dbReference type="Pfam" id="PF12626"/>
    </source>
</evidence>
<evidence type="ECO:0000259" key="12">
    <source>
        <dbReference type="Pfam" id="PF12627"/>
    </source>
</evidence>
<feature type="domain" description="Poly A polymerase head" evidence="10">
    <location>
        <begin position="54"/>
        <end position="184"/>
    </location>
</feature>
<dbReference type="GO" id="GO:1990817">
    <property type="term" value="F:poly(A) RNA polymerase activity"/>
    <property type="evidence" value="ECO:0007669"/>
    <property type="project" value="UniProtKB-EC"/>
</dbReference>
<dbReference type="InterPro" id="IPR025866">
    <property type="entry name" value="PolyA_pol_arg_C_dom"/>
</dbReference>
<dbReference type="Pfam" id="PF12627">
    <property type="entry name" value="PolyA_pol_RNAbd"/>
    <property type="match status" value="1"/>
</dbReference>
<name>A0ABY5TQB4_9GAMM</name>
<dbReference type="SUPFAM" id="SSF81891">
    <property type="entry name" value="Poly A polymerase C-terminal region-like"/>
    <property type="match status" value="1"/>
</dbReference>
<keyword evidence="13" id="KW-0548">Nucleotidyltransferase</keyword>
<dbReference type="Proteomes" id="UP001059934">
    <property type="component" value="Chromosome"/>
</dbReference>
<feature type="active site" evidence="7">
    <location>
        <position position="72"/>
    </location>
</feature>
<accession>A0ABY5TQB4</accession>
<dbReference type="InterPro" id="IPR043519">
    <property type="entry name" value="NT_sf"/>
</dbReference>
<dbReference type="Gene3D" id="1.10.3090.10">
    <property type="entry name" value="cca-adding enzyme, domain 2"/>
    <property type="match status" value="1"/>
</dbReference>
<comment type="similarity">
    <text evidence="7 8">Belongs to the tRNA nucleotidyltransferase/poly(A) polymerase family.</text>
</comment>
<evidence type="ECO:0000256" key="5">
    <source>
        <dbReference type="ARBA" id="ARBA00022884"/>
    </source>
</evidence>
<sequence>MLKRISKFFQRDKSSKSASGPQIFGDGQHCLSADMINRDAYKVVDVLQKAGFEAYVVGGCVRDLLIGLKPKDFDVATSAKPYEVKELFRRSRIIGRRFQIVHVQFSREIIEVTTFRSNSSQTTSKNRRQQTDSGLLTRDNVFGTVEEDASRRDLTVNALYYDPSTNSIHDFTNGIDDVNAKIIRIIGDPETRFREDPVRLLRVARFAAKLGFDIEPATANPMKHRAADLQQVSSPRLFDETLKLFMSGQGLDTFRILVEHGLFDYIVPQLGPMLNDRQGIPMKLVSQALVNTDKRIQASQRVTPAFVYAALLWPAVQRLARNFEKNGNSPPYALSKAAGEVILNQIPVTAIPKRFSIPMREIWDLQLHLRRRGGNRAQRLVEHPRFRAAYDFVLLREQAGEDLDGLGAWWTTYQEANNESRQTMADDVMSTDRSPKKRRRRRNSPKPTAGPAQ</sequence>
<gene>
    <name evidence="7 13" type="primary">pcnB</name>
    <name evidence="13" type="ORF">NYF23_12480</name>
</gene>
<feature type="active site" evidence="7">
    <location>
        <position position="74"/>
    </location>
</feature>
<reference evidence="13" key="1">
    <citation type="submission" date="2022-08" db="EMBL/GenBank/DDBJ databases">
        <title>Catabolic pathway analysis in culturable SAR92 clade bacteria reveals their overlooked roles in DMSP degradation in coastal seas.</title>
        <authorList>
            <person name="He X."/>
            <person name="Zhang X."/>
            <person name="Zhang Y."/>
        </authorList>
    </citation>
    <scope>NUCLEOTIDE SEQUENCE</scope>
    <source>
        <strain evidence="13">H455</strain>
    </source>
</reference>
<evidence type="ECO:0000313" key="13">
    <source>
        <dbReference type="EMBL" id="UVW34816.1"/>
    </source>
</evidence>
<dbReference type="NCBIfam" id="TIGR01942">
    <property type="entry name" value="pcnB"/>
    <property type="match status" value="1"/>
</dbReference>
<keyword evidence="6 7" id="KW-0804">Transcription</keyword>
<proteinExistence type="inferred from homology"/>
<keyword evidence="5 7" id="KW-0694">RNA-binding</keyword>
<comment type="function">
    <text evidence="7">Adds poly(A) tail to the 3' end of many RNAs, which usually targets these RNAs for decay. Plays a significant role in the global control of gene expression, through influencing the rate of transcript degradation, and in the general RNA quality control.</text>
</comment>
<evidence type="ECO:0000256" key="9">
    <source>
        <dbReference type="SAM" id="MobiDB-lite"/>
    </source>
</evidence>
<evidence type="ECO:0000256" key="3">
    <source>
        <dbReference type="ARBA" id="ARBA00022741"/>
    </source>
</evidence>